<organism evidence="21 22">
    <name type="scientific">Erpetoichthys calabaricus</name>
    <name type="common">Rope fish</name>
    <name type="synonym">Calamoichthys calabaricus</name>
    <dbReference type="NCBI Taxonomy" id="27687"/>
    <lineage>
        <taxon>Eukaryota</taxon>
        <taxon>Metazoa</taxon>
        <taxon>Chordata</taxon>
        <taxon>Craniata</taxon>
        <taxon>Vertebrata</taxon>
        <taxon>Euteleostomi</taxon>
        <taxon>Actinopterygii</taxon>
        <taxon>Polypteriformes</taxon>
        <taxon>Polypteridae</taxon>
        <taxon>Erpetoichthys</taxon>
    </lineage>
</organism>
<dbReference type="CDD" id="cd00037">
    <property type="entry name" value="CLECT"/>
    <property type="match status" value="1"/>
</dbReference>
<keyword evidence="6" id="KW-0479">Metal-binding</keyword>
<feature type="repeat" description="CSPG" evidence="19">
    <location>
        <begin position="1504"/>
        <end position="1601"/>
    </location>
</feature>
<feature type="repeat" description="CSPG" evidence="19">
    <location>
        <begin position="289"/>
        <end position="376"/>
    </location>
</feature>
<evidence type="ECO:0000256" key="18">
    <source>
        <dbReference type="ARBA" id="ARBA00081243"/>
    </source>
</evidence>
<comment type="similarity">
    <text evidence="2">Belongs to the FRAS1 family.</text>
</comment>
<dbReference type="PANTHER" id="PTHR45739:SF7">
    <property type="entry name" value="FRAS1-RELATED EXTRACELLULAR MATRIX PROTEIN 1"/>
    <property type="match status" value="1"/>
</dbReference>
<feature type="repeat" description="CSPG" evidence="19">
    <location>
        <begin position="652"/>
        <end position="743"/>
    </location>
</feature>
<evidence type="ECO:0000256" key="15">
    <source>
        <dbReference type="ARBA" id="ARBA00058451"/>
    </source>
</evidence>
<evidence type="ECO:0000256" key="13">
    <source>
        <dbReference type="ARBA" id="ARBA00023157"/>
    </source>
</evidence>
<evidence type="ECO:0000256" key="12">
    <source>
        <dbReference type="ARBA" id="ARBA00022889"/>
    </source>
</evidence>
<keyword evidence="9" id="KW-0677">Repeat</keyword>
<evidence type="ECO:0000256" key="10">
    <source>
        <dbReference type="ARBA" id="ARBA00022837"/>
    </source>
</evidence>
<evidence type="ECO:0000256" key="6">
    <source>
        <dbReference type="ARBA" id="ARBA00022723"/>
    </source>
</evidence>
<dbReference type="PANTHER" id="PTHR45739">
    <property type="entry name" value="MATRIX PROTEIN, PUTATIVE-RELATED"/>
    <property type="match status" value="1"/>
</dbReference>
<evidence type="ECO:0000256" key="1">
    <source>
        <dbReference type="ARBA" id="ARBA00004302"/>
    </source>
</evidence>
<comment type="function">
    <text evidence="15">Extracellular matrix protein that plays a role in epidermal differentiation and is required for epidermal adhesion during embryonic development.</text>
</comment>
<keyword evidence="10" id="KW-0106">Calcium</keyword>
<dbReference type="GO" id="GO:0007155">
    <property type="term" value="P:cell adhesion"/>
    <property type="evidence" value="ECO:0007669"/>
    <property type="project" value="UniProtKB-KW"/>
</dbReference>
<dbReference type="GO" id="GO:0009653">
    <property type="term" value="P:anatomical structure morphogenesis"/>
    <property type="evidence" value="ECO:0007669"/>
    <property type="project" value="TreeGrafter"/>
</dbReference>
<dbReference type="Gene3D" id="3.10.100.10">
    <property type="entry name" value="Mannose-Binding Protein A, subunit A"/>
    <property type="match status" value="1"/>
</dbReference>
<comment type="subcellular location">
    <subcellularLocation>
        <location evidence="1">Secreted</location>
        <location evidence="1">Extracellular space</location>
        <location evidence="1">Extracellular matrix</location>
        <location evidence="1">Basement membrane</location>
    </subcellularLocation>
</comment>
<dbReference type="InterPro" id="IPR038081">
    <property type="entry name" value="CalX-like_sf"/>
</dbReference>
<feature type="repeat" description="CSPG" evidence="19">
    <location>
        <begin position="518"/>
        <end position="630"/>
    </location>
</feature>
<evidence type="ECO:0000256" key="5">
    <source>
        <dbReference type="ARBA" id="ARBA00022530"/>
    </source>
</evidence>
<dbReference type="GO" id="GO:0030246">
    <property type="term" value="F:carbohydrate binding"/>
    <property type="evidence" value="ECO:0007669"/>
    <property type="project" value="UniProtKB-KW"/>
</dbReference>
<dbReference type="InterPro" id="IPR001304">
    <property type="entry name" value="C-type_lectin-like"/>
</dbReference>
<dbReference type="InterPro" id="IPR016186">
    <property type="entry name" value="C-type_lectin-like/link_sf"/>
</dbReference>
<feature type="repeat" description="CSPG" evidence="19">
    <location>
        <begin position="1383"/>
        <end position="1473"/>
    </location>
</feature>
<keyword evidence="4" id="KW-0964">Secreted</keyword>
<dbReference type="GO" id="GO:0046872">
    <property type="term" value="F:metal ion binding"/>
    <property type="evidence" value="ECO:0007669"/>
    <property type="project" value="UniProtKB-KW"/>
</dbReference>
<evidence type="ECO:0000256" key="16">
    <source>
        <dbReference type="ARBA" id="ARBA00065340"/>
    </source>
</evidence>
<feature type="repeat" description="CSPG" evidence="19">
    <location>
        <begin position="766"/>
        <end position="858"/>
    </location>
</feature>
<keyword evidence="11" id="KW-0084">Basement membrane</keyword>
<dbReference type="InterPro" id="IPR051561">
    <property type="entry name" value="FRAS1_ECM"/>
</dbReference>
<keyword evidence="7" id="KW-0732">Signal</keyword>
<dbReference type="GeneTree" id="ENSGT00940000156990"/>
<dbReference type="Pfam" id="PF03160">
    <property type="entry name" value="Calx-beta"/>
    <property type="match status" value="1"/>
</dbReference>
<accession>A0A8C4X839</accession>
<evidence type="ECO:0000256" key="3">
    <source>
        <dbReference type="ARBA" id="ARBA00022473"/>
    </source>
</evidence>
<comment type="subunit">
    <text evidence="16">Interacts with FREM2.</text>
</comment>
<protein>
    <recommendedName>
        <fullName evidence="17">FRAS1-related extracellular matrix protein 1</fullName>
    </recommendedName>
    <alternativeName>
        <fullName evidence="18">Protein QBRICK</fullName>
    </alternativeName>
</protein>
<evidence type="ECO:0000256" key="19">
    <source>
        <dbReference type="PROSITE-ProRule" id="PRU01201"/>
    </source>
</evidence>
<keyword evidence="14" id="KW-0325">Glycoprotein</keyword>
<feature type="repeat" description="CSPG" evidence="19">
    <location>
        <begin position="900"/>
        <end position="1002"/>
    </location>
</feature>
<evidence type="ECO:0000256" key="8">
    <source>
        <dbReference type="ARBA" id="ARBA00022734"/>
    </source>
</evidence>
<feature type="domain" description="C-type lectin" evidence="20">
    <location>
        <begin position="1933"/>
        <end position="2041"/>
    </location>
</feature>
<reference evidence="21" key="2">
    <citation type="submission" date="2025-08" db="UniProtKB">
        <authorList>
            <consortium name="Ensembl"/>
        </authorList>
    </citation>
    <scope>IDENTIFICATION</scope>
</reference>
<gene>
    <name evidence="21" type="primary">FREM1</name>
    <name evidence="21" type="synonym">frem1a</name>
</gene>
<evidence type="ECO:0000313" key="21">
    <source>
        <dbReference type="Ensembl" id="ENSECRP00000011718.1"/>
    </source>
</evidence>
<dbReference type="SUPFAM" id="SSF56436">
    <property type="entry name" value="C-type lectin-like"/>
    <property type="match status" value="1"/>
</dbReference>
<dbReference type="FunFam" id="3.10.100.10:FF:000081">
    <property type="entry name" value="FRAS1 related extracellular matrix 1"/>
    <property type="match status" value="1"/>
</dbReference>
<feature type="repeat" description="CSPG" evidence="19">
    <location>
        <begin position="1270"/>
        <end position="1362"/>
    </location>
</feature>
<feature type="repeat" description="CSPG" evidence="19">
    <location>
        <begin position="397"/>
        <end position="491"/>
    </location>
</feature>
<evidence type="ECO:0000256" key="17">
    <source>
        <dbReference type="ARBA" id="ARBA00074560"/>
    </source>
</evidence>
<evidence type="ECO:0000256" key="9">
    <source>
        <dbReference type="ARBA" id="ARBA00022737"/>
    </source>
</evidence>
<sequence length="2053" mass="230675">MEPDCNMIKLGPQVLEVPEFHGLSQVIDSNVLSFDYEHTPNLECTIRVATQESLLPAHGQLVIGEPERTEPRGDVPHSFGPPRQRIMTSAMLNCKDGSCSKGMKLVETTKVNCQDFLLMGLRYQHLSPPSPAVDYIAIRLDLTDTRSRTTHKSEHAWIPVHIKNAIPNQPPKASFMSMFILEVDQFILTSLSTATLDAEDSETPKDLLVFNITRPPQQGYITHLTDHTKPIISFTWKDLNEILIAYQPPNGSHTERRNFEMECEVYDFFFVESSPFVVHISVRTADTNAPRVSWNMGLDLLEGQSRPITWEQLQIVDNDNIKNVQIITVDGLQHGRLTVRGGKGFMFTVNDIKANEVRYHHDDSDTTKDFIVFRISDGRHSIRHKFPINILPKDDSPPFLITNMVLELCEGQSLLIQLSMLQASDMDSCDDYILFNITQPPTAGEIRKKPGPLLTGYPVQRFLQRDLFNAIIYYHHLGNEVFEDSFEFVLSDSHDPPNLSEPQVVMVHITPVDDQLPKEAPGTSRHLVVKEMEVVHITKKQLHFTDPESPDRELTYTITTPPYFMSLPGRPDAGKLFLVDSTSKFTKDATVPMLRSFTQHAVNFMKVAYMPPIQDIGPEVQQIQFIFSVSNQHGATVIGICFNITVLPEDNQAPQVFTNELTVQEGGACQVTEKHLTVVDQDTKEEKIWIQLVRKPQHGHLEMNAFPIQEGGMFSLQDLKSHKIRYHHDSSETSHDKILFFATDGIQSTDFVLHFKVLPVNDEAPIVKEDLRSTLHCGEGHEVIITTEYLYATDSDTDDGHLIYMIARQPYYGVIRKNGVIVDQFIQADIVSRIITYQHTGGEIGLKPRIDTITFVISDGNAASQPGCCPSDFQAPPVPTHDNLPVYDLNVTVFPVDNQPPTIVIGEMFVVDEGSSASIYLSHLNAHDPDTSPDHLEFILASPPQFGYIENTLPSPGFEKSNMGISIGSFALNHVKQNHINYVQSRHERIEPTTDQFLLYVTDGKHRSRETPFYVIINPANDEAPDFLARNITVQEGQMKELDASIINVVDLDIPRDQLVFTITKQPQHGMIMNGIYGNDIARYRRLAHNHLNNKLPVYDFTIDSLRHGMKVMYLHDDSENMADGFAVQLSDGKHKVHRYVSVKILPVNDEKPQVLRNSGIHVEMGESRIISSAVLEAEDKDTPRDLLIYTFDRAPKQGLLQLKGDSEWTPLVDGMTCSQEDIDMNLLRYMHTGALSSDVHDSFVFHLKDGGHQSPPQTFSIIIKDMKKGDIAVFAKPLQVSKGERVMLTTSVLMAEDSTDKPEELLFVITSPPTSGHLEYVNHPGVPITSFTQMDIAASMVCYVHSSAASLPKDMFRFIVSNGVSTRNRTLEITVEMSDRHLPTVSQNAGLQVPEGSMMVIPTEALQISDPDTPAQNLTFLLAQMPQFGKLFRMGSPLQQRHFTQFDVDSLQMAYKHGGGGAQIDRFSFVASDGTNSGFLVDGKMQTEPIFFMIQVELLDKSAPRIIHHQCLTKVDLLQDGRYAIYISSYELKATDADTKDEDIYFNIVRAPHFSYLENVTTGQLIERRFTQKDLNRRTIRYIIKPFLGAVSDSLEFQVSDATGNACIPQTLEMKWSQVEFSQSEVDVCEGTGSVSLVITRKGFMMESSYVGVQVNEHSASLGKDFSLSTSSLIQFDPGVASRTLSINIVNDGLEEGEELFEVLLNSPVNTVLGERVKIRVKIHDTTGGHCHTTKNRHSAPEIGQAIPVAVDYRPPHHGLIRLEKLPIVPVDSVGLTRGDVPENYKPLSQTKLRVVGNGKTVHPSSVHRNGTDLVFTYHGLMSLRVEDESSPSSSDKKARVLVTSKGQQRHRNVPPGVTELLHADRGAVRIPGQTGSRRSFPKLCTPDLRGLIHYDKDAQVLFRCDGISWKPWQPSTDDLTAKKCPAGWIYHAPYCYYMSTDQKVSWNSAARTCKQKHHGSLVSILSKSDMNWLWDFSGRTSFWIGLNDRVNAGQWEWVGGEPVSYTNWRKEPSRAKKKGGTNCVQVQKRGKWQVKDCKKGKHQHFVCHVKP</sequence>
<dbReference type="GO" id="GO:0016020">
    <property type="term" value="C:membrane"/>
    <property type="evidence" value="ECO:0007669"/>
    <property type="project" value="InterPro"/>
</dbReference>
<keyword evidence="3" id="KW-0217">Developmental protein</keyword>
<dbReference type="Ensembl" id="ENSECRT00000011909.1">
    <property type="protein sequence ID" value="ENSECRP00000011718.1"/>
    <property type="gene ID" value="ENSECRG00000007799.1"/>
</dbReference>
<dbReference type="Proteomes" id="UP000694620">
    <property type="component" value="Chromosome 7"/>
</dbReference>
<evidence type="ECO:0000313" key="22">
    <source>
        <dbReference type="Proteomes" id="UP000694620"/>
    </source>
</evidence>
<evidence type="ECO:0000256" key="4">
    <source>
        <dbReference type="ARBA" id="ARBA00022525"/>
    </source>
</evidence>
<dbReference type="InterPro" id="IPR016187">
    <property type="entry name" value="CTDL_fold"/>
</dbReference>
<dbReference type="SMART" id="SM00237">
    <property type="entry name" value="Calx_beta"/>
    <property type="match status" value="1"/>
</dbReference>
<keyword evidence="22" id="KW-1185">Reference proteome</keyword>
<keyword evidence="13" id="KW-1015">Disulfide bond</keyword>
<dbReference type="GO" id="GO:0005604">
    <property type="term" value="C:basement membrane"/>
    <property type="evidence" value="ECO:0007669"/>
    <property type="project" value="UniProtKB-SubCell"/>
</dbReference>
<evidence type="ECO:0000259" key="20">
    <source>
        <dbReference type="PROSITE" id="PS50041"/>
    </source>
</evidence>
<dbReference type="InterPro" id="IPR003644">
    <property type="entry name" value="Calx_beta"/>
</dbReference>
<evidence type="ECO:0000256" key="11">
    <source>
        <dbReference type="ARBA" id="ARBA00022869"/>
    </source>
</evidence>
<evidence type="ECO:0000256" key="7">
    <source>
        <dbReference type="ARBA" id="ARBA00022729"/>
    </source>
</evidence>
<reference evidence="21" key="3">
    <citation type="submission" date="2025-09" db="UniProtKB">
        <authorList>
            <consortium name="Ensembl"/>
        </authorList>
    </citation>
    <scope>IDENTIFICATION</scope>
</reference>
<name>A0A8C4X839_ERPCA</name>
<keyword evidence="8" id="KW-0430">Lectin</keyword>
<dbReference type="GO" id="GO:0007154">
    <property type="term" value="P:cell communication"/>
    <property type="evidence" value="ECO:0007669"/>
    <property type="project" value="InterPro"/>
</dbReference>
<feature type="repeat" description="CSPG" evidence="19">
    <location>
        <begin position="170"/>
        <end position="264"/>
    </location>
</feature>
<dbReference type="SMART" id="SM00034">
    <property type="entry name" value="CLECT"/>
    <property type="match status" value="1"/>
</dbReference>
<dbReference type="Pfam" id="PF16184">
    <property type="entry name" value="Cadherin_3"/>
    <property type="match status" value="12"/>
</dbReference>
<dbReference type="Gene3D" id="2.60.40.2030">
    <property type="match status" value="1"/>
</dbReference>
<proteinExistence type="inferred from homology"/>
<keyword evidence="5" id="KW-0272">Extracellular matrix</keyword>
<dbReference type="Pfam" id="PF00059">
    <property type="entry name" value="Lectin_C"/>
    <property type="match status" value="1"/>
</dbReference>
<evidence type="ECO:0000256" key="14">
    <source>
        <dbReference type="ARBA" id="ARBA00023180"/>
    </source>
</evidence>
<evidence type="ECO:0000256" key="2">
    <source>
        <dbReference type="ARBA" id="ARBA00005529"/>
    </source>
</evidence>
<dbReference type="PROSITE" id="PS50041">
    <property type="entry name" value="C_TYPE_LECTIN_2"/>
    <property type="match status" value="1"/>
</dbReference>
<reference evidence="21" key="1">
    <citation type="submission" date="2021-06" db="EMBL/GenBank/DDBJ databases">
        <authorList>
            <consortium name="Wellcome Sanger Institute Data Sharing"/>
        </authorList>
    </citation>
    <scope>NUCLEOTIDE SEQUENCE [LARGE SCALE GENOMIC DNA]</scope>
</reference>
<dbReference type="PROSITE" id="PS51854">
    <property type="entry name" value="CSPG"/>
    <property type="match status" value="12"/>
</dbReference>
<feature type="repeat" description="CSPG" evidence="19">
    <location>
        <begin position="1152"/>
        <end position="1249"/>
    </location>
</feature>
<keyword evidence="12" id="KW-0130">Cell adhesion</keyword>
<feature type="repeat" description="CSPG" evidence="19">
    <location>
        <begin position="1023"/>
        <end position="1131"/>
    </location>
</feature>
<dbReference type="SUPFAM" id="SSF141072">
    <property type="entry name" value="CalX-like"/>
    <property type="match status" value="1"/>
</dbReference>
<dbReference type="InterPro" id="IPR039005">
    <property type="entry name" value="CSPG_rpt"/>
</dbReference>